<name>A0A4Y2BLE9_ARAVE</name>
<gene>
    <name evidence="1" type="ORF">AVEN_216440_1</name>
</gene>
<accession>A0A4Y2BLE9</accession>
<organism evidence="1 2">
    <name type="scientific">Araneus ventricosus</name>
    <name type="common">Orbweaver spider</name>
    <name type="synonym">Epeira ventricosa</name>
    <dbReference type="NCBI Taxonomy" id="182803"/>
    <lineage>
        <taxon>Eukaryota</taxon>
        <taxon>Metazoa</taxon>
        <taxon>Ecdysozoa</taxon>
        <taxon>Arthropoda</taxon>
        <taxon>Chelicerata</taxon>
        <taxon>Arachnida</taxon>
        <taxon>Araneae</taxon>
        <taxon>Araneomorphae</taxon>
        <taxon>Entelegynae</taxon>
        <taxon>Araneoidea</taxon>
        <taxon>Araneidae</taxon>
        <taxon>Araneus</taxon>
    </lineage>
</organism>
<keyword evidence="2" id="KW-1185">Reference proteome</keyword>
<dbReference type="AlphaFoldDB" id="A0A4Y2BLE9"/>
<dbReference type="Proteomes" id="UP000499080">
    <property type="component" value="Unassembled WGS sequence"/>
</dbReference>
<reference evidence="1 2" key="1">
    <citation type="journal article" date="2019" name="Sci. Rep.">
        <title>Orb-weaving spider Araneus ventricosus genome elucidates the spidroin gene catalogue.</title>
        <authorList>
            <person name="Kono N."/>
            <person name="Nakamura H."/>
            <person name="Ohtoshi R."/>
            <person name="Moran D.A.P."/>
            <person name="Shinohara A."/>
            <person name="Yoshida Y."/>
            <person name="Fujiwara M."/>
            <person name="Mori M."/>
            <person name="Tomita M."/>
            <person name="Arakawa K."/>
        </authorList>
    </citation>
    <scope>NUCLEOTIDE SEQUENCE [LARGE SCALE GENOMIC DNA]</scope>
</reference>
<evidence type="ECO:0000313" key="1">
    <source>
        <dbReference type="EMBL" id="GBL93081.1"/>
    </source>
</evidence>
<comment type="caution">
    <text evidence="1">The sequence shown here is derived from an EMBL/GenBank/DDBJ whole genome shotgun (WGS) entry which is preliminary data.</text>
</comment>
<dbReference type="EMBL" id="BGPR01000091">
    <property type="protein sequence ID" value="GBL93081.1"/>
    <property type="molecule type" value="Genomic_DNA"/>
</dbReference>
<evidence type="ECO:0000313" key="2">
    <source>
        <dbReference type="Proteomes" id="UP000499080"/>
    </source>
</evidence>
<proteinExistence type="predicted"/>
<protein>
    <submittedName>
        <fullName evidence="1">Uncharacterized protein</fullName>
    </submittedName>
</protein>
<sequence>MKDLPPPKGRGGLVARCRPRNPIPLKIRRVLSLLHTKFYQEGVKHPHTGGSLLRKLGEGGWVPAQVSTSSSDRGSKLRCPFQNSPRVASKWDVNITKLNLTTSKK</sequence>